<organism evidence="17 18">
    <name type="scientific">Blautia faecicola</name>
    <dbReference type="NCBI Taxonomy" id="2509240"/>
    <lineage>
        <taxon>Bacteria</taxon>
        <taxon>Bacillati</taxon>
        <taxon>Bacillota</taxon>
        <taxon>Clostridia</taxon>
        <taxon>Lachnospirales</taxon>
        <taxon>Lachnospiraceae</taxon>
        <taxon>Blautia</taxon>
    </lineage>
</organism>
<dbReference type="InterPro" id="IPR016039">
    <property type="entry name" value="Thiolase-like"/>
</dbReference>
<evidence type="ECO:0000256" key="8">
    <source>
        <dbReference type="ARBA" id="ARBA00023268"/>
    </source>
</evidence>
<dbReference type="OrthoDB" id="9815506at2"/>
<dbReference type="PANTHER" id="PTHR43091:SF1">
    <property type="entry name" value="BETA-KETOACYL-[ACYL-CARRIER-PROTEIN] SYNTHASE III, CHLOROPLASTIC"/>
    <property type="match status" value="1"/>
</dbReference>
<comment type="catalytic activity">
    <reaction evidence="12">
        <text>2-methylpropanoyl-CoA + malonyl-[ACP] + H(+) = 4-methyl-3-oxopentanoyl-[ACP] + CO2 + CoA</text>
        <dbReference type="Rhea" id="RHEA:42268"/>
        <dbReference type="Rhea" id="RHEA-COMP:9623"/>
        <dbReference type="Rhea" id="RHEA-COMP:9940"/>
        <dbReference type="ChEBI" id="CHEBI:15378"/>
        <dbReference type="ChEBI" id="CHEBI:16526"/>
        <dbReference type="ChEBI" id="CHEBI:57287"/>
        <dbReference type="ChEBI" id="CHEBI:57338"/>
        <dbReference type="ChEBI" id="CHEBI:78449"/>
        <dbReference type="ChEBI" id="CHEBI:78820"/>
        <dbReference type="EC" id="2.3.1.300"/>
    </reaction>
    <physiologicalReaction direction="left-to-right" evidence="12">
        <dbReference type="Rhea" id="RHEA:42269"/>
    </physiologicalReaction>
</comment>
<dbReference type="CDD" id="cd00830">
    <property type="entry name" value="KAS_III"/>
    <property type="match status" value="1"/>
</dbReference>
<dbReference type="HAMAP" id="MF_01815">
    <property type="entry name" value="FabH"/>
    <property type="match status" value="1"/>
</dbReference>
<protein>
    <recommendedName>
        <fullName evidence="14">Beta-ketoacyl-[acyl-carrier-protein] synthase III</fullName>
        <shortName evidence="14">Beta-ketoacyl-ACP synthase III</shortName>
        <shortName evidence="14">KAS III</shortName>
        <ecNumber evidence="14">2.3.1.180</ecNumber>
    </recommendedName>
    <alternativeName>
        <fullName evidence="14">3-oxoacyl-[acyl-carrier-protein] synthase 3</fullName>
    </alternativeName>
    <alternativeName>
        <fullName evidence="14">3-oxoacyl-[acyl-carrier-protein] synthase III</fullName>
    </alternativeName>
</protein>
<dbReference type="Proteomes" id="UP000290106">
    <property type="component" value="Unassembled WGS sequence"/>
</dbReference>
<evidence type="ECO:0000256" key="13">
    <source>
        <dbReference type="ARBA" id="ARBA00052985"/>
    </source>
</evidence>
<comment type="caution">
    <text evidence="17">The sequence shown here is derived from an EMBL/GenBank/DDBJ whole genome shotgun (WGS) entry which is preliminary data.</text>
</comment>
<dbReference type="Pfam" id="PF08541">
    <property type="entry name" value="ACP_syn_III_C"/>
    <property type="match status" value="1"/>
</dbReference>
<gene>
    <name evidence="14" type="primary">fabH</name>
    <name evidence="17" type="ORF">ETP43_05830</name>
</gene>
<dbReference type="Pfam" id="PF08545">
    <property type="entry name" value="ACP_syn_III"/>
    <property type="match status" value="1"/>
</dbReference>
<comment type="catalytic activity">
    <reaction evidence="13">
        <text>3-methylbutanoyl-CoA + malonyl-[ACP] + H(+) = 5-methyl-3-oxohexanoyl-[ACP] + CO2 + CoA</text>
        <dbReference type="Rhea" id="RHEA:42272"/>
        <dbReference type="Rhea" id="RHEA-COMP:9623"/>
        <dbReference type="Rhea" id="RHEA-COMP:9941"/>
        <dbReference type="ChEBI" id="CHEBI:15378"/>
        <dbReference type="ChEBI" id="CHEBI:16526"/>
        <dbReference type="ChEBI" id="CHEBI:57287"/>
        <dbReference type="ChEBI" id="CHEBI:57345"/>
        <dbReference type="ChEBI" id="CHEBI:78449"/>
        <dbReference type="ChEBI" id="CHEBI:78822"/>
        <dbReference type="EC" id="2.3.1.300"/>
    </reaction>
    <physiologicalReaction direction="left-to-right" evidence="13">
        <dbReference type="Rhea" id="RHEA:42273"/>
    </physiologicalReaction>
</comment>
<keyword evidence="9 14" id="KW-0012">Acyltransferase</keyword>
<evidence type="ECO:0000256" key="9">
    <source>
        <dbReference type="ARBA" id="ARBA00023315"/>
    </source>
</evidence>
<evidence type="ECO:0000256" key="1">
    <source>
        <dbReference type="ARBA" id="ARBA00005194"/>
    </source>
</evidence>
<comment type="domain">
    <text evidence="14">The last Arg residue of the ACP-binding site is essential for the weak association between ACP/AcpP and FabH.</text>
</comment>
<evidence type="ECO:0000256" key="14">
    <source>
        <dbReference type="HAMAP-Rule" id="MF_01815"/>
    </source>
</evidence>
<dbReference type="InterPro" id="IPR013747">
    <property type="entry name" value="ACP_syn_III_C"/>
</dbReference>
<evidence type="ECO:0000256" key="12">
    <source>
        <dbReference type="ARBA" id="ARBA00052467"/>
    </source>
</evidence>
<feature type="domain" description="Beta-ketoacyl-[acyl-carrier-protein] synthase III C-terminal" evidence="15">
    <location>
        <begin position="232"/>
        <end position="320"/>
    </location>
</feature>
<evidence type="ECO:0000313" key="18">
    <source>
        <dbReference type="Proteomes" id="UP000290106"/>
    </source>
</evidence>
<evidence type="ECO:0000256" key="10">
    <source>
        <dbReference type="ARBA" id="ARBA00051096"/>
    </source>
</evidence>
<comment type="catalytic activity">
    <reaction evidence="10">
        <text>malonyl-[ACP] + acetyl-CoA + H(+) = 3-oxobutanoyl-[ACP] + CO2 + CoA</text>
        <dbReference type="Rhea" id="RHEA:12080"/>
        <dbReference type="Rhea" id="RHEA-COMP:9623"/>
        <dbReference type="Rhea" id="RHEA-COMP:9625"/>
        <dbReference type="ChEBI" id="CHEBI:15378"/>
        <dbReference type="ChEBI" id="CHEBI:16526"/>
        <dbReference type="ChEBI" id="CHEBI:57287"/>
        <dbReference type="ChEBI" id="CHEBI:57288"/>
        <dbReference type="ChEBI" id="CHEBI:78449"/>
        <dbReference type="ChEBI" id="CHEBI:78450"/>
        <dbReference type="EC" id="2.3.1.180"/>
    </reaction>
    <physiologicalReaction direction="left-to-right" evidence="10">
        <dbReference type="Rhea" id="RHEA:12081"/>
    </physiologicalReaction>
</comment>
<dbReference type="InterPro" id="IPR004655">
    <property type="entry name" value="FabH"/>
</dbReference>
<evidence type="ECO:0000256" key="2">
    <source>
        <dbReference type="ARBA" id="ARBA00008642"/>
    </source>
</evidence>
<dbReference type="GO" id="GO:0005737">
    <property type="term" value="C:cytoplasm"/>
    <property type="evidence" value="ECO:0007669"/>
    <property type="project" value="UniProtKB-SubCell"/>
</dbReference>
<evidence type="ECO:0000259" key="15">
    <source>
        <dbReference type="Pfam" id="PF08541"/>
    </source>
</evidence>
<sequence>MTTKMIGTGSYLPEHVVSNDDLVKLVDTSDEWIASRTGIRNRRIATKESGADMAAAAAREALRDAGMDGSEIDLILVATCSCDFQFPSTACLVQKAINATKAAAFDLSAACSGFLFALHTAHAYICAGIYKNVLLVGVEVLSKLIDWKDRSTCVLFGDGAGAAVVTAADHGLEGLVQWSDGAGGEVLTCPGRAMGNPWKENASETGYIQMSGQEVFRFAVKKVPECIRQVTEKTGTKLETIDWFVLHQANSRIIQSVAKRLGVPEEKFPMNMEQYGNTSAASIPILLDEMNKKGMLQPGQKIILSGFGAGLTWGAAQLEW</sequence>
<feature type="active site" evidence="14">
    <location>
        <position position="277"/>
    </location>
</feature>
<comment type="pathway">
    <text evidence="1 14">Lipid metabolism; fatty acid biosynthesis.</text>
</comment>
<feature type="active site" evidence="14">
    <location>
        <position position="111"/>
    </location>
</feature>
<proteinExistence type="inferred from homology"/>
<comment type="catalytic activity">
    <reaction evidence="11">
        <text>(2S)-2-methylbutanoyl-CoA + malonyl-[ACP] + H(+) = (4S)-4-methyl-3-oxohexanoyl-[ACP] + CO2 + CoA</text>
        <dbReference type="Rhea" id="RHEA:42276"/>
        <dbReference type="Rhea" id="RHEA-COMP:9623"/>
        <dbReference type="Rhea" id="RHEA-COMP:17148"/>
        <dbReference type="ChEBI" id="CHEBI:15378"/>
        <dbReference type="ChEBI" id="CHEBI:16526"/>
        <dbReference type="ChEBI" id="CHEBI:57287"/>
        <dbReference type="ChEBI" id="CHEBI:78449"/>
        <dbReference type="ChEBI" id="CHEBI:88166"/>
        <dbReference type="ChEBI" id="CHEBI:167462"/>
        <dbReference type="EC" id="2.3.1.300"/>
    </reaction>
    <physiologicalReaction direction="left-to-right" evidence="11">
        <dbReference type="Rhea" id="RHEA:42277"/>
    </physiologicalReaction>
</comment>
<dbReference type="SUPFAM" id="SSF53901">
    <property type="entry name" value="Thiolase-like"/>
    <property type="match status" value="1"/>
</dbReference>
<keyword evidence="6 14" id="KW-0443">Lipid metabolism</keyword>
<keyword evidence="18" id="KW-1185">Reference proteome</keyword>
<evidence type="ECO:0000256" key="5">
    <source>
        <dbReference type="ARBA" id="ARBA00022832"/>
    </source>
</evidence>
<keyword evidence="8 14" id="KW-0511">Multifunctional enzyme</keyword>
<dbReference type="NCBIfam" id="NF006829">
    <property type="entry name" value="PRK09352.1"/>
    <property type="match status" value="1"/>
</dbReference>
<name>A0A4Q1RGL2_9FIRM</name>
<feature type="active site" evidence="14">
    <location>
        <position position="247"/>
    </location>
</feature>
<keyword evidence="5 14" id="KW-0276">Fatty acid metabolism</keyword>
<dbReference type="FunFam" id="3.40.47.10:FF:000004">
    <property type="entry name" value="3-oxoacyl-[acyl-carrier-protein] synthase 3"/>
    <property type="match status" value="1"/>
</dbReference>
<evidence type="ECO:0000256" key="4">
    <source>
        <dbReference type="ARBA" id="ARBA00022679"/>
    </source>
</evidence>
<comment type="subunit">
    <text evidence="14">Homodimer.</text>
</comment>
<dbReference type="Gene3D" id="3.40.47.10">
    <property type="match status" value="1"/>
</dbReference>
<dbReference type="UniPathway" id="UPA00094"/>
<evidence type="ECO:0000256" key="7">
    <source>
        <dbReference type="ARBA" id="ARBA00023160"/>
    </source>
</evidence>
<evidence type="ECO:0000256" key="6">
    <source>
        <dbReference type="ARBA" id="ARBA00023098"/>
    </source>
</evidence>
<dbReference type="GO" id="GO:0006633">
    <property type="term" value="P:fatty acid biosynthetic process"/>
    <property type="evidence" value="ECO:0007669"/>
    <property type="project" value="UniProtKB-UniRule"/>
</dbReference>
<dbReference type="InterPro" id="IPR013751">
    <property type="entry name" value="ACP_syn_III_N"/>
</dbReference>
<feature type="region of interest" description="ACP-binding" evidence="14">
    <location>
        <begin position="248"/>
        <end position="252"/>
    </location>
</feature>
<dbReference type="EMBL" id="SDKC01000001">
    <property type="protein sequence ID" value="RXS74781.1"/>
    <property type="molecule type" value="Genomic_DNA"/>
</dbReference>
<reference evidence="17 18" key="1">
    <citation type="submission" date="2019-01" db="EMBL/GenBank/DDBJ databases">
        <title>Blautia sp. nov. KGMB01111 isolated human feces.</title>
        <authorList>
            <person name="Park J.-E."/>
            <person name="Kim J.-S."/>
            <person name="Park S.-H."/>
        </authorList>
    </citation>
    <scope>NUCLEOTIDE SEQUENCE [LARGE SCALE GENOMIC DNA]</scope>
    <source>
        <strain evidence="17 18">KGMB01111</strain>
    </source>
</reference>
<dbReference type="GO" id="GO:0033818">
    <property type="term" value="F:beta-ketoacyl-acyl-carrier-protein synthase III activity"/>
    <property type="evidence" value="ECO:0007669"/>
    <property type="project" value="UniProtKB-UniRule"/>
</dbReference>
<dbReference type="NCBIfam" id="TIGR00747">
    <property type="entry name" value="fabH"/>
    <property type="match status" value="1"/>
</dbReference>
<dbReference type="EC" id="2.3.1.180" evidence="14"/>
<dbReference type="GO" id="GO:0004315">
    <property type="term" value="F:3-oxoacyl-[acyl-carrier-protein] synthase activity"/>
    <property type="evidence" value="ECO:0007669"/>
    <property type="project" value="InterPro"/>
</dbReference>
<dbReference type="AlphaFoldDB" id="A0A4Q1RGL2"/>
<evidence type="ECO:0000313" key="17">
    <source>
        <dbReference type="EMBL" id="RXS74781.1"/>
    </source>
</evidence>
<comment type="function">
    <text evidence="14">Catalyzes the condensation reaction of fatty acid synthesis by the addition to an acyl acceptor of two carbons from malonyl-ACP. Catalyzes the first condensation reaction which initiates fatty acid synthesis and may therefore play a role in governing the total rate of fatty acid production. Possesses both acetoacetyl-ACP synthase and acetyl transacylase activities. Its substrate specificity determines the biosynthesis of branched-chain and/or straight-chain of fatty acids.</text>
</comment>
<dbReference type="RefSeq" id="WP_129257363.1">
    <property type="nucleotide sequence ID" value="NZ_SDKC01000001.1"/>
</dbReference>
<evidence type="ECO:0000259" key="16">
    <source>
        <dbReference type="Pfam" id="PF08545"/>
    </source>
</evidence>
<comment type="subcellular location">
    <subcellularLocation>
        <location evidence="14">Cytoplasm</location>
    </subcellularLocation>
</comment>
<evidence type="ECO:0000256" key="11">
    <source>
        <dbReference type="ARBA" id="ARBA00052407"/>
    </source>
</evidence>
<keyword evidence="14" id="KW-0963">Cytoplasm</keyword>
<evidence type="ECO:0000256" key="3">
    <source>
        <dbReference type="ARBA" id="ARBA00022516"/>
    </source>
</evidence>
<accession>A0A4Q1RGL2</accession>
<keyword evidence="7 14" id="KW-0275">Fatty acid biosynthesis</keyword>
<dbReference type="PANTHER" id="PTHR43091">
    <property type="entry name" value="3-OXOACYL-[ACYL-CARRIER-PROTEIN] SYNTHASE"/>
    <property type="match status" value="1"/>
</dbReference>
<keyword evidence="3 14" id="KW-0444">Lipid biosynthesis</keyword>
<comment type="similarity">
    <text evidence="2 14">Belongs to the thiolase-like superfamily. FabH family.</text>
</comment>
<feature type="domain" description="Beta-ketoacyl-[acyl-carrier-protein] synthase III N-terminal" evidence="16">
    <location>
        <begin position="105"/>
        <end position="171"/>
    </location>
</feature>
<keyword evidence="4 14" id="KW-0808">Transferase</keyword>